<evidence type="ECO:0000313" key="3">
    <source>
        <dbReference type="Proteomes" id="UP000828390"/>
    </source>
</evidence>
<evidence type="ECO:0000313" key="2">
    <source>
        <dbReference type="EMBL" id="KAH3806902.1"/>
    </source>
</evidence>
<name>A0A9D4JGL8_DREPO</name>
<dbReference type="EMBL" id="JAIWYP010000006">
    <property type="protein sequence ID" value="KAH3806902.1"/>
    <property type="molecule type" value="Genomic_DNA"/>
</dbReference>
<dbReference type="AlphaFoldDB" id="A0A9D4JGL8"/>
<reference evidence="2" key="1">
    <citation type="journal article" date="2019" name="bioRxiv">
        <title>The Genome of the Zebra Mussel, Dreissena polymorpha: A Resource for Invasive Species Research.</title>
        <authorList>
            <person name="McCartney M.A."/>
            <person name="Auch B."/>
            <person name="Kono T."/>
            <person name="Mallez S."/>
            <person name="Zhang Y."/>
            <person name="Obille A."/>
            <person name="Becker A."/>
            <person name="Abrahante J.E."/>
            <person name="Garbe J."/>
            <person name="Badalamenti J.P."/>
            <person name="Herman A."/>
            <person name="Mangelson H."/>
            <person name="Liachko I."/>
            <person name="Sullivan S."/>
            <person name="Sone E.D."/>
            <person name="Koren S."/>
            <person name="Silverstein K.A.T."/>
            <person name="Beckman K.B."/>
            <person name="Gohl D.M."/>
        </authorList>
    </citation>
    <scope>NUCLEOTIDE SEQUENCE</scope>
    <source>
        <strain evidence="2">Duluth1</strain>
        <tissue evidence="2">Whole animal</tissue>
    </source>
</reference>
<protein>
    <submittedName>
        <fullName evidence="2">Uncharacterized protein</fullName>
    </submittedName>
</protein>
<reference evidence="2" key="2">
    <citation type="submission" date="2020-11" db="EMBL/GenBank/DDBJ databases">
        <authorList>
            <person name="McCartney M.A."/>
            <person name="Auch B."/>
            <person name="Kono T."/>
            <person name="Mallez S."/>
            <person name="Becker A."/>
            <person name="Gohl D.M."/>
            <person name="Silverstein K.A.T."/>
            <person name="Koren S."/>
            <person name="Bechman K.B."/>
            <person name="Herman A."/>
            <person name="Abrahante J.E."/>
            <person name="Garbe J."/>
        </authorList>
    </citation>
    <scope>NUCLEOTIDE SEQUENCE</scope>
    <source>
        <strain evidence="2">Duluth1</strain>
        <tissue evidence="2">Whole animal</tissue>
    </source>
</reference>
<proteinExistence type="predicted"/>
<feature type="region of interest" description="Disordered" evidence="1">
    <location>
        <begin position="73"/>
        <end position="114"/>
    </location>
</feature>
<comment type="caution">
    <text evidence="2">The sequence shown here is derived from an EMBL/GenBank/DDBJ whole genome shotgun (WGS) entry which is preliminary data.</text>
</comment>
<sequence length="114" mass="12549">MITLNGSTRRCYPGCSRKWISITRRSTGAYSSSLKEGLSTGSVHLDCDNSELNQIAVKTSTWMKQNVIRTITSRTRKQVPSASVGRPGRATTRRVSTISHPLPGISRRRSISGE</sequence>
<keyword evidence="3" id="KW-1185">Reference proteome</keyword>
<gene>
    <name evidence="2" type="ORF">DPMN_135231</name>
</gene>
<accession>A0A9D4JGL8</accession>
<organism evidence="2 3">
    <name type="scientific">Dreissena polymorpha</name>
    <name type="common">Zebra mussel</name>
    <name type="synonym">Mytilus polymorpha</name>
    <dbReference type="NCBI Taxonomy" id="45954"/>
    <lineage>
        <taxon>Eukaryota</taxon>
        <taxon>Metazoa</taxon>
        <taxon>Spiralia</taxon>
        <taxon>Lophotrochozoa</taxon>
        <taxon>Mollusca</taxon>
        <taxon>Bivalvia</taxon>
        <taxon>Autobranchia</taxon>
        <taxon>Heteroconchia</taxon>
        <taxon>Euheterodonta</taxon>
        <taxon>Imparidentia</taxon>
        <taxon>Neoheterodontei</taxon>
        <taxon>Myida</taxon>
        <taxon>Dreissenoidea</taxon>
        <taxon>Dreissenidae</taxon>
        <taxon>Dreissena</taxon>
    </lineage>
</organism>
<evidence type="ECO:0000256" key="1">
    <source>
        <dbReference type="SAM" id="MobiDB-lite"/>
    </source>
</evidence>
<dbReference type="Proteomes" id="UP000828390">
    <property type="component" value="Unassembled WGS sequence"/>
</dbReference>